<dbReference type="InterPro" id="IPR023346">
    <property type="entry name" value="Lysozyme-like_dom_sf"/>
</dbReference>
<dbReference type="PANTHER" id="PTHR37423:SF2">
    <property type="entry name" value="MEMBRANE-BOUND LYTIC MUREIN TRANSGLYCOSYLASE C"/>
    <property type="match status" value="1"/>
</dbReference>
<evidence type="ECO:0000259" key="1">
    <source>
        <dbReference type="Pfam" id="PF01464"/>
    </source>
</evidence>
<accession>A0A1T5CFI9</accession>
<keyword evidence="3" id="KW-1185">Reference proteome</keyword>
<protein>
    <submittedName>
        <fullName evidence="2">Soluble lytic murein transglycosylase</fullName>
    </submittedName>
</protein>
<dbReference type="EMBL" id="FUYN01000005">
    <property type="protein sequence ID" value="SKB58258.1"/>
    <property type="molecule type" value="Genomic_DNA"/>
</dbReference>
<evidence type="ECO:0000313" key="3">
    <source>
        <dbReference type="Proteomes" id="UP000243406"/>
    </source>
</evidence>
<dbReference type="CDD" id="cd16896">
    <property type="entry name" value="LT_Slt70-like"/>
    <property type="match status" value="1"/>
</dbReference>
<dbReference type="InterPro" id="IPR008258">
    <property type="entry name" value="Transglycosylase_SLT_dom_1"/>
</dbReference>
<dbReference type="SUPFAM" id="SSF53955">
    <property type="entry name" value="Lysozyme-like"/>
    <property type="match status" value="1"/>
</dbReference>
<reference evidence="3" key="1">
    <citation type="submission" date="2017-02" db="EMBL/GenBank/DDBJ databases">
        <authorList>
            <person name="Varghese N."/>
            <person name="Submissions S."/>
        </authorList>
    </citation>
    <scope>NUCLEOTIDE SEQUENCE [LARGE SCALE GENOMIC DNA]</scope>
    <source>
        <strain evidence="3">ATCC 35199</strain>
    </source>
</reference>
<proteinExistence type="predicted"/>
<dbReference type="AlphaFoldDB" id="A0A1T5CFI9"/>
<dbReference type="PANTHER" id="PTHR37423">
    <property type="entry name" value="SOLUBLE LYTIC MUREIN TRANSGLYCOSYLASE-RELATED"/>
    <property type="match status" value="1"/>
</dbReference>
<gene>
    <name evidence="2" type="ORF">SAMN02745120_2157</name>
</gene>
<feature type="domain" description="Transglycosylase SLT" evidence="1">
    <location>
        <begin position="40"/>
        <end position="146"/>
    </location>
</feature>
<dbReference type="Gene3D" id="1.10.530.10">
    <property type="match status" value="1"/>
</dbReference>
<name>A0A1T5CFI9_9FIRM</name>
<sequence length="181" mass="21463">MFNMKRIMIILFIGLILFLGYKSEPKLLLFIKYPQQYKEYVFKYSDLYQIEDELIFSIIKAESNFYPYAKSKKDAKGLMQIIDKTWSWGCSELESPSMDYYNIEDNIKVGTWYLRRLINEFGSEELAVLAYNAGSGNVNAWISKGYLSDTDYTKWEIPFEESKAYINKVMSYRNKYALIYE</sequence>
<evidence type="ECO:0000313" key="2">
    <source>
        <dbReference type="EMBL" id="SKB58258.1"/>
    </source>
</evidence>
<dbReference type="Pfam" id="PF01464">
    <property type="entry name" value="SLT"/>
    <property type="match status" value="1"/>
</dbReference>
<organism evidence="2 3">
    <name type="scientific">Acetoanaerobium noterae</name>
    <dbReference type="NCBI Taxonomy" id="745369"/>
    <lineage>
        <taxon>Bacteria</taxon>
        <taxon>Bacillati</taxon>
        <taxon>Bacillota</taxon>
        <taxon>Clostridia</taxon>
        <taxon>Peptostreptococcales</taxon>
        <taxon>Filifactoraceae</taxon>
        <taxon>Acetoanaerobium</taxon>
    </lineage>
</organism>
<dbReference type="Proteomes" id="UP000243406">
    <property type="component" value="Unassembled WGS sequence"/>
</dbReference>